<evidence type="ECO:0000313" key="3">
    <source>
        <dbReference type="EMBL" id="CAG9803046.1"/>
    </source>
</evidence>
<dbReference type="AlphaFoldDB" id="A0A9N9RU26"/>
<dbReference type="Proteomes" id="UP001153620">
    <property type="component" value="Chromosome 2"/>
</dbReference>
<evidence type="ECO:0000313" key="4">
    <source>
        <dbReference type="Proteomes" id="UP001153620"/>
    </source>
</evidence>
<organism evidence="3 4">
    <name type="scientific">Chironomus riparius</name>
    <dbReference type="NCBI Taxonomy" id="315576"/>
    <lineage>
        <taxon>Eukaryota</taxon>
        <taxon>Metazoa</taxon>
        <taxon>Ecdysozoa</taxon>
        <taxon>Arthropoda</taxon>
        <taxon>Hexapoda</taxon>
        <taxon>Insecta</taxon>
        <taxon>Pterygota</taxon>
        <taxon>Neoptera</taxon>
        <taxon>Endopterygota</taxon>
        <taxon>Diptera</taxon>
        <taxon>Nematocera</taxon>
        <taxon>Chironomoidea</taxon>
        <taxon>Chironomidae</taxon>
        <taxon>Chironominae</taxon>
        <taxon>Chironomus</taxon>
    </lineage>
</organism>
<gene>
    <name evidence="3" type="ORF">CHIRRI_LOCUS5948</name>
</gene>
<evidence type="ECO:0000256" key="2">
    <source>
        <dbReference type="SAM" id="SignalP"/>
    </source>
</evidence>
<protein>
    <recommendedName>
        <fullName evidence="5">Transmembrane protein</fullName>
    </recommendedName>
</protein>
<dbReference type="EMBL" id="OU895878">
    <property type="protein sequence ID" value="CAG9803046.1"/>
    <property type="molecule type" value="Genomic_DNA"/>
</dbReference>
<evidence type="ECO:0008006" key="5">
    <source>
        <dbReference type="Google" id="ProtNLM"/>
    </source>
</evidence>
<accession>A0A9N9RU26</accession>
<reference evidence="3" key="1">
    <citation type="submission" date="2022-01" db="EMBL/GenBank/DDBJ databases">
        <authorList>
            <person name="King R."/>
        </authorList>
    </citation>
    <scope>NUCLEOTIDE SEQUENCE</scope>
</reference>
<evidence type="ECO:0000256" key="1">
    <source>
        <dbReference type="SAM" id="MobiDB-lite"/>
    </source>
</evidence>
<keyword evidence="4" id="KW-1185">Reference proteome</keyword>
<feature type="region of interest" description="Disordered" evidence="1">
    <location>
        <begin position="30"/>
        <end position="49"/>
    </location>
</feature>
<proteinExistence type="predicted"/>
<feature type="chain" id="PRO_5040276740" description="Transmembrane protein" evidence="2">
    <location>
        <begin position="21"/>
        <end position="65"/>
    </location>
</feature>
<name>A0A9N9RU26_9DIPT</name>
<sequence>MEKKVLLFGILIILAVATLSHHISEESMSEGHNIKVRQCGRNKSSTSSTVAPAIDIRTGLNNTAG</sequence>
<keyword evidence="2" id="KW-0732">Signal</keyword>
<reference evidence="3" key="2">
    <citation type="submission" date="2022-10" db="EMBL/GenBank/DDBJ databases">
        <authorList>
            <consortium name="ENA_rothamsted_submissions"/>
            <consortium name="culmorum"/>
            <person name="King R."/>
        </authorList>
    </citation>
    <scope>NUCLEOTIDE SEQUENCE</scope>
</reference>
<feature type="signal peptide" evidence="2">
    <location>
        <begin position="1"/>
        <end position="20"/>
    </location>
</feature>